<dbReference type="Proteomes" id="UP001165083">
    <property type="component" value="Unassembled WGS sequence"/>
</dbReference>
<name>A0A9W6UES1_9STRA</name>
<evidence type="ECO:0000313" key="1">
    <source>
        <dbReference type="EMBL" id="GMF31847.1"/>
    </source>
</evidence>
<evidence type="ECO:0000313" key="2">
    <source>
        <dbReference type="Proteomes" id="UP001165083"/>
    </source>
</evidence>
<dbReference type="EMBL" id="BSXW01000937">
    <property type="protein sequence ID" value="GMF31847.1"/>
    <property type="molecule type" value="Genomic_DNA"/>
</dbReference>
<gene>
    <name evidence="1" type="ORF">Plil01_001362300</name>
</gene>
<reference evidence="1" key="1">
    <citation type="submission" date="2023-04" db="EMBL/GenBank/DDBJ databases">
        <title>Phytophthora lilii NBRC 32176.</title>
        <authorList>
            <person name="Ichikawa N."/>
            <person name="Sato H."/>
            <person name="Tonouchi N."/>
        </authorList>
    </citation>
    <scope>NUCLEOTIDE SEQUENCE</scope>
    <source>
        <strain evidence="1">NBRC 32176</strain>
    </source>
</reference>
<proteinExistence type="predicted"/>
<keyword evidence="2" id="KW-1185">Reference proteome</keyword>
<accession>A0A9W6UES1</accession>
<comment type="caution">
    <text evidence="1">The sequence shown here is derived from an EMBL/GenBank/DDBJ whole genome shotgun (WGS) entry which is preliminary data.</text>
</comment>
<organism evidence="1 2">
    <name type="scientific">Phytophthora lilii</name>
    <dbReference type="NCBI Taxonomy" id="2077276"/>
    <lineage>
        <taxon>Eukaryota</taxon>
        <taxon>Sar</taxon>
        <taxon>Stramenopiles</taxon>
        <taxon>Oomycota</taxon>
        <taxon>Peronosporomycetes</taxon>
        <taxon>Peronosporales</taxon>
        <taxon>Peronosporaceae</taxon>
        <taxon>Phytophthora</taxon>
    </lineage>
</organism>
<dbReference type="AlphaFoldDB" id="A0A9W6UES1"/>
<protein>
    <submittedName>
        <fullName evidence="1">Unnamed protein product</fullName>
    </submittedName>
</protein>
<sequence>MVNTQYVEKHGAESFLYPDAAQSVSYSSGTKSLSGDGYSNTAAFSSSFGTSNPPGGATIANDGLVKRLLSNPPTADTDFTSTWPSIGETSASTTIANQTASGAFVAGAATANAIMRTWNYMLKIKLVYLHPIFKELDLMGNPQIRIRFRVNQGSSVVAVDSGKGMSLTSTTLASGNVCPVMVAASSTGNPMAGVHRLDLALLGERLLIHLSRQLVEHTCLSPPLVYTFQLFILRIPRLLSRSLSKRFVLMIATFSGSTNALTGSFASAAVQEFQSPFDSAPWILQPGSSIRNFNVRIGSTQCFDISHDYDFHHFFFTNEIAKIGAINGDLTPELVMDSLTTRHGR</sequence>